<gene>
    <name evidence="1" type="ORF">DERYTH_LOCUS15554</name>
</gene>
<proteinExistence type="predicted"/>
<organism evidence="1 2">
    <name type="scientific">Dentiscutata erythropus</name>
    <dbReference type="NCBI Taxonomy" id="1348616"/>
    <lineage>
        <taxon>Eukaryota</taxon>
        <taxon>Fungi</taxon>
        <taxon>Fungi incertae sedis</taxon>
        <taxon>Mucoromycota</taxon>
        <taxon>Glomeromycotina</taxon>
        <taxon>Glomeromycetes</taxon>
        <taxon>Diversisporales</taxon>
        <taxon>Gigasporaceae</taxon>
        <taxon>Dentiscutata</taxon>
    </lineage>
</organism>
<evidence type="ECO:0000313" key="1">
    <source>
        <dbReference type="EMBL" id="CAG8735907.1"/>
    </source>
</evidence>
<accession>A0A9N9IHL1</accession>
<protein>
    <submittedName>
        <fullName evidence="1">25695_t:CDS:1</fullName>
    </submittedName>
</protein>
<evidence type="ECO:0000313" key="2">
    <source>
        <dbReference type="Proteomes" id="UP000789405"/>
    </source>
</evidence>
<name>A0A9N9IHL1_9GLOM</name>
<sequence>MIIIIIFKDTLDSFPKGVILLEFWTRSEDSAKDQAMLKQLYEYGNLRTIPENYEDSEDQFWNAF</sequence>
<dbReference type="EMBL" id="CAJVPY010012705">
    <property type="protein sequence ID" value="CAG8735907.1"/>
    <property type="molecule type" value="Genomic_DNA"/>
</dbReference>
<comment type="caution">
    <text evidence="1">The sequence shown here is derived from an EMBL/GenBank/DDBJ whole genome shotgun (WGS) entry which is preliminary data.</text>
</comment>
<dbReference type="Proteomes" id="UP000789405">
    <property type="component" value="Unassembled WGS sequence"/>
</dbReference>
<dbReference type="AlphaFoldDB" id="A0A9N9IHL1"/>
<keyword evidence="2" id="KW-1185">Reference proteome</keyword>
<reference evidence="1" key="1">
    <citation type="submission" date="2021-06" db="EMBL/GenBank/DDBJ databases">
        <authorList>
            <person name="Kallberg Y."/>
            <person name="Tangrot J."/>
            <person name="Rosling A."/>
        </authorList>
    </citation>
    <scope>NUCLEOTIDE SEQUENCE</scope>
    <source>
        <strain evidence="1">MA453B</strain>
    </source>
</reference>